<evidence type="ECO:0008006" key="3">
    <source>
        <dbReference type="Google" id="ProtNLM"/>
    </source>
</evidence>
<dbReference type="Pfam" id="PF03837">
    <property type="entry name" value="RecT"/>
    <property type="match status" value="1"/>
</dbReference>
<evidence type="ECO:0000313" key="2">
    <source>
        <dbReference type="Proteomes" id="UP001168338"/>
    </source>
</evidence>
<dbReference type="RefSeq" id="WP_301664206.1">
    <property type="nucleotide sequence ID" value="NZ_VCYH01000005.1"/>
</dbReference>
<gene>
    <name evidence="1" type="ORF">FGU65_09260</name>
</gene>
<sequence>MTAEIAVVGEYSAKQREIMLETVAKGCKPEQFMLMLELAKKYKLDPFARQIWATPMGIIVGRDGFLTLAHNSGNFDGMETAFEERDGKLFSATCTVYHKKMSHPIRVTVRFDEFYKPTPPGKQPGAWDKMPYVMLQKCAESHALRRAFCISGLYDEAEMPAEYSSAEFATTATVDGEPATVERMPAEGKCSRCGKHDPLLPPLLDKYRGAFDRDGLTLPAGICEECATEVWKQQRRGG</sequence>
<dbReference type="EMBL" id="VCYH01000005">
    <property type="protein sequence ID" value="MDN7025072.1"/>
    <property type="molecule type" value="Genomic_DNA"/>
</dbReference>
<name>A0ABT8MAV7_9EURY</name>
<proteinExistence type="predicted"/>
<comment type="caution">
    <text evidence="1">The sequence shown here is derived from an EMBL/GenBank/DDBJ whole genome shotgun (WGS) entry which is preliminary data.</text>
</comment>
<dbReference type="Proteomes" id="UP001168338">
    <property type="component" value="Unassembled WGS sequence"/>
</dbReference>
<reference evidence="1" key="1">
    <citation type="submission" date="2019-05" db="EMBL/GenBank/DDBJ databases">
        <title>Methanoculleus sp. FWC-SCC1, a methanogenic archaeon isolated from deep marine cold seep.</title>
        <authorList>
            <person name="Chen Y.-W."/>
            <person name="Chen S.-C."/>
            <person name="Teng N.-H."/>
            <person name="Lai M.-C."/>
        </authorList>
    </citation>
    <scope>NUCLEOTIDE SEQUENCE</scope>
    <source>
        <strain evidence="1">FWC-SCC1</strain>
    </source>
</reference>
<accession>A0ABT8MAV7</accession>
<keyword evidence="2" id="KW-1185">Reference proteome</keyword>
<evidence type="ECO:0000313" key="1">
    <source>
        <dbReference type="EMBL" id="MDN7025072.1"/>
    </source>
</evidence>
<protein>
    <recommendedName>
        <fullName evidence="3">Phage recombination protein Bet</fullName>
    </recommendedName>
</protein>
<dbReference type="InterPro" id="IPR018330">
    <property type="entry name" value="RecT_fam"/>
</dbReference>
<organism evidence="1 2">
    <name type="scientific">Methanoculleus frigidifontis</name>
    <dbReference type="NCBI Taxonomy" id="2584085"/>
    <lineage>
        <taxon>Archaea</taxon>
        <taxon>Methanobacteriati</taxon>
        <taxon>Methanobacteriota</taxon>
        <taxon>Stenosarchaea group</taxon>
        <taxon>Methanomicrobia</taxon>
        <taxon>Methanomicrobiales</taxon>
        <taxon>Methanomicrobiaceae</taxon>
        <taxon>Methanoculleus</taxon>
    </lineage>
</organism>